<organism evidence="1 2">
    <name type="scientific">Pleurotus ostreatus (strain PC15)</name>
    <name type="common">Oyster mushroom</name>
    <dbReference type="NCBI Taxonomy" id="1137138"/>
    <lineage>
        <taxon>Eukaryota</taxon>
        <taxon>Fungi</taxon>
        <taxon>Dikarya</taxon>
        <taxon>Basidiomycota</taxon>
        <taxon>Agaricomycotina</taxon>
        <taxon>Agaricomycetes</taxon>
        <taxon>Agaricomycetidae</taxon>
        <taxon>Agaricales</taxon>
        <taxon>Pleurotineae</taxon>
        <taxon>Pleurotaceae</taxon>
        <taxon>Pleurotus</taxon>
    </lineage>
</organism>
<dbReference type="VEuPathDB" id="FungiDB:PLEOSDRAFT_165073"/>
<gene>
    <name evidence="1" type="ORF">PLEOSDRAFT_165073</name>
</gene>
<dbReference type="Proteomes" id="UP000027073">
    <property type="component" value="Unassembled WGS sequence"/>
</dbReference>
<reference evidence="2" key="1">
    <citation type="journal article" date="2014" name="Proc. Natl. Acad. Sci. U.S.A.">
        <title>Extensive sampling of basidiomycete genomes demonstrates inadequacy of the white-rot/brown-rot paradigm for wood decay fungi.</title>
        <authorList>
            <person name="Riley R."/>
            <person name="Salamov A.A."/>
            <person name="Brown D.W."/>
            <person name="Nagy L.G."/>
            <person name="Floudas D."/>
            <person name="Held B.W."/>
            <person name="Levasseur A."/>
            <person name="Lombard V."/>
            <person name="Morin E."/>
            <person name="Otillar R."/>
            <person name="Lindquist E.A."/>
            <person name="Sun H."/>
            <person name="LaButti K.M."/>
            <person name="Schmutz J."/>
            <person name="Jabbour D."/>
            <person name="Luo H."/>
            <person name="Baker S.E."/>
            <person name="Pisabarro A.G."/>
            <person name="Walton J.D."/>
            <person name="Blanchette R.A."/>
            <person name="Henrissat B."/>
            <person name="Martin F."/>
            <person name="Cullen D."/>
            <person name="Hibbett D.S."/>
            <person name="Grigoriev I.V."/>
        </authorList>
    </citation>
    <scope>NUCLEOTIDE SEQUENCE [LARGE SCALE GENOMIC DNA]</scope>
    <source>
        <strain evidence="2">PC15</strain>
    </source>
</reference>
<dbReference type="AlphaFoldDB" id="A0A067P7T6"/>
<evidence type="ECO:0000313" key="2">
    <source>
        <dbReference type="Proteomes" id="UP000027073"/>
    </source>
</evidence>
<dbReference type="EMBL" id="KL198004">
    <property type="protein sequence ID" value="KDQ32497.1"/>
    <property type="molecule type" value="Genomic_DNA"/>
</dbReference>
<name>A0A067P7T6_PLEO1</name>
<dbReference type="InParanoid" id="A0A067P7T6"/>
<proteinExistence type="predicted"/>
<evidence type="ECO:0000313" key="1">
    <source>
        <dbReference type="EMBL" id="KDQ32497.1"/>
    </source>
</evidence>
<dbReference type="OrthoDB" id="10466934at2759"/>
<accession>A0A067P7T6</accession>
<protein>
    <submittedName>
        <fullName evidence="1">Uncharacterized protein</fullName>
    </submittedName>
</protein>
<sequence>MAYDEETGINWSPGLTVSFHELTWDGEMGEELFVAKKCSKAFRWKPRQPKELVLKREIDIKYAKDGYERNDLVVPYSLIEEMAERAEYDVNEEAHIKIKHTFSFGAATCWFKVERRRRYSHAGLRLNFVLEFANSEDCLSFIQHDLTKTKYKLPYCLFRSHANSELREMGYDTFLRTQDDEFSILKTVWQTLTPIASNCPNAQRVAIQRRLPKSQFEDEYPEPEAQLIRQCQQPSTQHNRPCYLILHLAVSFAAFNDTIGVDVATWSAINDPLAFIPPSNIFSSLKHFHVKIPLPTPPNHNYNSSLSGGQLPKELVLAISERGISFSTDSKPPADNVVLSRKHHTITYCAPVYWTGDNIGGRSINEPIHMIPPVHDNEWLALIKDLLDEKAQQELASVPANSGRIQYTVVGTKRPKPNDSK</sequence>
<dbReference type="HOGENOM" id="CLU_053897_0_0_1"/>